<sequence>MENEKYYIAVNAGDRYPLLKTPQDYTEYFNEALSFGDLSDVLRYIENTALNESSQP</sequence>
<proteinExistence type="predicted"/>
<evidence type="ECO:0000313" key="2">
    <source>
        <dbReference type="Proteomes" id="UP001198220"/>
    </source>
</evidence>
<reference evidence="1 2" key="1">
    <citation type="submission" date="2021-10" db="EMBL/GenBank/DDBJ databases">
        <title>Anaerobic single-cell dispensing facilitates the cultivation of human gut bacteria.</title>
        <authorList>
            <person name="Afrizal A."/>
        </authorList>
    </citation>
    <scope>NUCLEOTIDE SEQUENCE [LARGE SCALE GENOMIC DNA]</scope>
    <source>
        <strain evidence="1 2">CLA-AA-H276</strain>
    </source>
</reference>
<organism evidence="1 2">
    <name type="scientific">Hominiventricola filiformis</name>
    <dbReference type="NCBI Taxonomy" id="2885352"/>
    <lineage>
        <taxon>Bacteria</taxon>
        <taxon>Bacillati</taxon>
        <taxon>Bacillota</taxon>
        <taxon>Clostridia</taxon>
        <taxon>Lachnospirales</taxon>
        <taxon>Lachnospiraceae</taxon>
        <taxon>Hominiventricola</taxon>
    </lineage>
</organism>
<dbReference type="EMBL" id="JAJEPS010000024">
    <property type="protein sequence ID" value="MCC2127570.1"/>
    <property type="molecule type" value="Genomic_DNA"/>
</dbReference>
<dbReference type="RefSeq" id="WP_308460171.1">
    <property type="nucleotide sequence ID" value="NZ_JAJEPS010000024.1"/>
</dbReference>
<dbReference type="Proteomes" id="UP001198220">
    <property type="component" value="Unassembled WGS sequence"/>
</dbReference>
<gene>
    <name evidence="1" type="ORF">LKD36_15565</name>
</gene>
<name>A0AAE3ABV3_9FIRM</name>
<accession>A0AAE3ABV3</accession>
<evidence type="ECO:0000313" key="1">
    <source>
        <dbReference type="EMBL" id="MCC2127570.1"/>
    </source>
</evidence>
<dbReference type="AlphaFoldDB" id="A0AAE3ABV3"/>
<comment type="caution">
    <text evidence="1">The sequence shown here is derived from an EMBL/GenBank/DDBJ whole genome shotgun (WGS) entry which is preliminary data.</text>
</comment>
<keyword evidence="2" id="KW-1185">Reference proteome</keyword>
<protein>
    <submittedName>
        <fullName evidence="1">Uncharacterized protein</fullName>
    </submittedName>
</protein>